<comment type="caution">
    <text evidence="4">The sequence shown here is derived from an EMBL/GenBank/DDBJ whole genome shotgun (WGS) entry which is preliminary data.</text>
</comment>
<dbReference type="OrthoDB" id="1114670at2"/>
<dbReference type="GO" id="GO:0005524">
    <property type="term" value="F:ATP binding"/>
    <property type="evidence" value="ECO:0007669"/>
    <property type="project" value="UniProtKB-KW"/>
</dbReference>
<dbReference type="InterPro" id="IPR017871">
    <property type="entry name" value="ABC_transporter-like_CS"/>
</dbReference>
<dbReference type="EMBL" id="LGTQ01000005">
    <property type="protein sequence ID" value="KPM49745.1"/>
    <property type="molecule type" value="Genomic_DNA"/>
</dbReference>
<dbReference type="SMART" id="SM00382">
    <property type="entry name" value="AAA"/>
    <property type="match status" value="1"/>
</dbReference>
<dbReference type="PROSITE" id="PS50893">
    <property type="entry name" value="ABC_TRANSPORTER_2"/>
    <property type="match status" value="1"/>
</dbReference>
<sequence length="212" mass="23749">MEDVLRLENLKFSYGVHKTFTFPDLILKQNEQLLILGNSGIGKSTLLHLMAMLLRPESGKILLNGKDTAGLTQKETGHIRAQEVGIVFQQHHFVKSLNVLENLTLANYFSNQSQNLKKAKDLSRSLEIDHLLKQPIYELSGGEKQRVGIARALMNDPSLVLADEPTASLDDKNCEAVYHLLTESCKRNKSALVIVTHDQRLKSLIPNQLILS</sequence>
<dbReference type="GO" id="GO:0022857">
    <property type="term" value="F:transmembrane transporter activity"/>
    <property type="evidence" value="ECO:0007669"/>
    <property type="project" value="TreeGrafter"/>
</dbReference>
<organism evidence="4 5">
    <name type="scientific">Jiulongibacter sediminis</name>
    <dbReference type="NCBI Taxonomy" id="1605367"/>
    <lineage>
        <taxon>Bacteria</taxon>
        <taxon>Pseudomonadati</taxon>
        <taxon>Bacteroidota</taxon>
        <taxon>Cytophagia</taxon>
        <taxon>Cytophagales</taxon>
        <taxon>Leadbetterellaceae</taxon>
        <taxon>Jiulongibacter</taxon>
    </lineage>
</organism>
<dbReference type="GO" id="GO:0005886">
    <property type="term" value="C:plasma membrane"/>
    <property type="evidence" value="ECO:0007669"/>
    <property type="project" value="TreeGrafter"/>
</dbReference>
<proteinExistence type="predicted"/>
<dbReference type="InterPro" id="IPR003593">
    <property type="entry name" value="AAA+_ATPase"/>
</dbReference>
<accession>A0A0P7BY45</accession>
<gene>
    <name evidence="4" type="ORF">AFM12_03965</name>
</gene>
<dbReference type="PANTHER" id="PTHR24220:SF611">
    <property type="entry name" value="ATP-BINDING COMPONENT OF ABC TRANSPORTER-RELATED"/>
    <property type="match status" value="1"/>
</dbReference>
<keyword evidence="5" id="KW-1185">Reference proteome</keyword>
<evidence type="ECO:0000313" key="4">
    <source>
        <dbReference type="EMBL" id="KPM49745.1"/>
    </source>
</evidence>
<protein>
    <submittedName>
        <fullName evidence="4">ABC transporter ATP-binding protein</fullName>
    </submittedName>
</protein>
<reference evidence="4 5" key="1">
    <citation type="submission" date="2015-07" db="EMBL/GenBank/DDBJ databases">
        <title>The draft genome sequence of Leadbetterella sp. JN14-9.</title>
        <authorList>
            <person name="Liu Y."/>
            <person name="Du J."/>
            <person name="Shao Z."/>
        </authorList>
    </citation>
    <scope>NUCLEOTIDE SEQUENCE [LARGE SCALE GENOMIC DNA]</scope>
    <source>
        <strain evidence="4 5">JN14-9</strain>
    </source>
</reference>
<keyword evidence="2 4" id="KW-0067">ATP-binding</keyword>
<keyword evidence="1" id="KW-0547">Nucleotide-binding</keyword>
<dbReference type="Gene3D" id="3.40.50.300">
    <property type="entry name" value="P-loop containing nucleotide triphosphate hydrolases"/>
    <property type="match status" value="1"/>
</dbReference>
<name>A0A0P7BY45_9BACT</name>
<evidence type="ECO:0000259" key="3">
    <source>
        <dbReference type="PROSITE" id="PS50893"/>
    </source>
</evidence>
<dbReference type="SUPFAM" id="SSF52540">
    <property type="entry name" value="P-loop containing nucleoside triphosphate hydrolases"/>
    <property type="match status" value="1"/>
</dbReference>
<dbReference type="InterPro" id="IPR027417">
    <property type="entry name" value="P-loop_NTPase"/>
</dbReference>
<dbReference type="Pfam" id="PF00005">
    <property type="entry name" value="ABC_tran"/>
    <property type="match status" value="1"/>
</dbReference>
<dbReference type="AlphaFoldDB" id="A0A0P7BY45"/>
<dbReference type="RefSeq" id="WP_082391186.1">
    <property type="nucleotide sequence ID" value="NZ_JXSZ01000005.1"/>
</dbReference>
<feature type="domain" description="ABC transporter" evidence="3">
    <location>
        <begin position="5"/>
        <end position="209"/>
    </location>
</feature>
<evidence type="ECO:0000256" key="2">
    <source>
        <dbReference type="ARBA" id="ARBA00022840"/>
    </source>
</evidence>
<dbReference type="PROSITE" id="PS00211">
    <property type="entry name" value="ABC_TRANSPORTER_1"/>
    <property type="match status" value="1"/>
</dbReference>
<evidence type="ECO:0000313" key="5">
    <source>
        <dbReference type="Proteomes" id="UP000050454"/>
    </source>
</evidence>
<dbReference type="STRING" id="1605367.AFM12_03965"/>
<dbReference type="PANTHER" id="PTHR24220">
    <property type="entry name" value="IMPORT ATP-BINDING PROTEIN"/>
    <property type="match status" value="1"/>
</dbReference>
<dbReference type="GO" id="GO:0016887">
    <property type="term" value="F:ATP hydrolysis activity"/>
    <property type="evidence" value="ECO:0007669"/>
    <property type="project" value="InterPro"/>
</dbReference>
<dbReference type="InterPro" id="IPR003439">
    <property type="entry name" value="ABC_transporter-like_ATP-bd"/>
</dbReference>
<dbReference type="InterPro" id="IPR015854">
    <property type="entry name" value="ABC_transpr_LolD-like"/>
</dbReference>
<evidence type="ECO:0000256" key="1">
    <source>
        <dbReference type="ARBA" id="ARBA00022741"/>
    </source>
</evidence>
<dbReference type="Proteomes" id="UP000050454">
    <property type="component" value="Unassembled WGS sequence"/>
</dbReference>